<organism evidence="3 4">
    <name type="scientific">Diaphorina citri</name>
    <name type="common">Asian citrus psyllid</name>
    <dbReference type="NCBI Taxonomy" id="121845"/>
    <lineage>
        <taxon>Eukaryota</taxon>
        <taxon>Metazoa</taxon>
        <taxon>Ecdysozoa</taxon>
        <taxon>Arthropoda</taxon>
        <taxon>Hexapoda</taxon>
        <taxon>Insecta</taxon>
        <taxon>Pterygota</taxon>
        <taxon>Neoptera</taxon>
        <taxon>Paraneoptera</taxon>
        <taxon>Hemiptera</taxon>
        <taxon>Sternorrhyncha</taxon>
        <taxon>Psylloidea</taxon>
        <taxon>Psyllidae</taxon>
        <taxon>Diaphorininae</taxon>
        <taxon>Diaphorina</taxon>
    </lineage>
</organism>
<dbReference type="RefSeq" id="XP_008479396.1">
    <property type="nucleotide sequence ID" value="XM_008481174.2"/>
</dbReference>
<dbReference type="GO" id="GO:0005507">
    <property type="term" value="F:copper ion binding"/>
    <property type="evidence" value="ECO:0007669"/>
    <property type="project" value="InterPro"/>
</dbReference>
<sequence length="116" mass="13321">MYIIEQGKIPANYSGDIPRFLEDLTARMRQLGPQLMKVRERPVVKDTIGNIPGGYTVVRVHFNNPGFWLLHCHFIFHTDVGMVLVLKIGERYQMREGSGSFIATSSSTRTSGWFWF</sequence>
<keyword evidence="3" id="KW-1185">Reference proteome</keyword>
<dbReference type="KEGG" id="dci:103516210"/>
<dbReference type="PROSITE" id="PS00079">
    <property type="entry name" value="MULTICOPPER_OXIDASE1"/>
    <property type="match status" value="1"/>
</dbReference>
<evidence type="ECO:0000313" key="3">
    <source>
        <dbReference type="Proteomes" id="UP000079169"/>
    </source>
</evidence>
<dbReference type="InterPro" id="IPR011706">
    <property type="entry name" value="Cu-oxidase_C"/>
</dbReference>
<dbReference type="GeneID" id="103516210"/>
<accession>A0A1S3DD10</accession>
<reference evidence="4" key="1">
    <citation type="submission" date="2025-08" db="UniProtKB">
        <authorList>
            <consortium name="RefSeq"/>
        </authorList>
    </citation>
    <scope>IDENTIFICATION</scope>
</reference>
<dbReference type="SUPFAM" id="SSF49503">
    <property type="entry name" value="Cupredoxins"/>
    <property type="match status" value="1"/>
</dbReference>
<dbReference type="PROSITE" id="PS00080">
    <property type="entry name" value="MULTICOPPER_OXIDASE2"/>
    <property type="match status" value="1"/>
</dbReference>
<dbReference type="Pfam" id="PF07731">
    <property type="entry name" value="Cu-oxidase_2"/>
    <property type="match status" value="1"/>
</dbReference>
<dbReference type="GO" id="GO:0016491">
    <property type="term" value="F:oxidoreductase activity"/>
    <property type="evidence" value="ECO:0007669"/>
    <property type="project" value="InterPro"/>
</dbReference>
<keyword evidence="1" id="KW-0479">Metal-binding</keyword>
<feature type="domain" description="Plastocyanin-like" evidence="2">
    <location>
        <begin position="40"/>
        <end position="88"/>
    </location>
</feature>
<dbReference type="InterPro" id="IPR008972">
    <property type="entry name" value="Cupredoxin"/>
</dbReference>
<gene>
    <name evidence="4" type="primary">LOC103516210</name>
</gene>
<dbReference type="InterPro" id="IPR002355">
    <property type="entry name" value="Cu_oxidase_Cu_BS"/>
</dbReference>
<dbReference type="InterPro" id="IPR033138">
    <property type="entry name" value="Cu_oxidase_CS"/>
</dbReference>
<dbReference type="Proteomes" id="UP000079169">
    <property type="component" value="Unplaced"/>
</dbReference>
<protein>
    <submittedName>
        <fullName evidence="4">Iron transport multicopper oxidase FET5-like</fullName>
    </submittedName>
</protein>
<dbReference type="PaxDb" id="121845-A0A1S3DD10"/>
<name>A0A1S3DD10_DIACI</name>
<dbReference type="AlphaFoldDB" id="A0A1S3DD10"/>
<evidence type="ECO:0000256" key="1">
    <source>
        <dbReference type="ARBA" id="ARBA00022723"/>
    </source>
</evidence>
<dbReference type="Gene3D" id="2.60.40.420">
    <property type="entry name" value="Cupredoxins - blue copper proteins"/>
    <property type="match status" value="1"/>
</dbReference>
<proteinExistence type="predicted"/>
<evidence type="ECO:0000313" key="4">
    <source>
        <dbReference type="RefSeq" id="XP_008479396.1"/>
    </source>
</evidence>
<evidence type="ECO:0000259" key="2">
    <source>
        <dbReference type="Pfam" id="PF07731"/>
    </source>
</evidence>
<dbReference type="STRING" id="121845.A0A1S3DD10"/>